<evidence type="ECO:0000256" key="5">
    <source>
        <dbReference type="ARBA" id="ARBA00022741"/>
    </source>
</evidence>
<evidence type="ECO:0000256" key="7">
    <source>
        <dbReference type="ARBA" id="ARBA00022989"/>
    </source>
</evidence>
<evidence type="ECO:0000256" key="6">
    <source>
        <dbReference type="ARBA" id="ARBA00022840"/>
    </source>
</evidence>
<comment type="caution">
    <text evidence="12">The sequence shown here is derived from an EMBL/GenBank/DDBJ whole genome shotgun (WGS) entry which is preliminary data.</text>
</comment>
<evidence type="ECO:0000256" key="9">
    <source>
        <dbReference type="SAM" id="Phobius"/>
    </source>
</evidence>
<name>A0A0G0T3I9_9BACT</name>
<feature type="domain" description="ABC transmembrane type-1" evidence="11">
    <location>
        <begin position="25"/>
        <end position="310"/>
    </location>
</feature>
<comment type="subcellular location">
    <subcellularLocation>
        <location evidence="1">Cell membrane</location>
        <topology evidence="1">Multi-pass membrane protein</topology>
    </subcellularLocation>
</comment>
<evidence type="ECO:0000256" key="4">
    <source>
        <dbReference type="ARBA" id="ARBA00022692"/>
    </source>
</evidence>
<dbReference type="GO" id="GO:0015421">
    <property type="term" value="F:ABC-type oligopeptide transporter activity"/>
    <property type="evidence" value="ECO:0007669"/>
    <property type="project" value="TreeGrafter"/>
</dbReference>
<feature type="transmembrane region" description="Helical" evidence="9">
    <location>
        <begin position="21"/>
        <end position="43"/>
    </location>
</feature>
<feature type="transmembrane region" description="Helical" evidence="9">
    <location>
        <begin position="249"/>
        <end position="271"/>
    </location>
</feature>
<evidence type="ECO:0000256" key="8">
    <source>
        <dbReference type="ARBA" id="ARBA00023136"/>
    </source>
</evidence>
<keyword evidence="2" id="KW-0813">Transport</keyword>
<evidence type="ECO:0000256" key="1">
    <source>
        <dbReference type="ARBA" id="ARBA00004651"/>
    </source>
</evidence>
<accession>A0A0G0T3I9</accession>
<dbReference type="SUPFAM" id="SSF52540">
    <property type="entry name" value="P-loop containing nucleoside triphosphate hydrolases"/>
    <property type="match status" value="1"/>
</dbReference>
<keyword evidence="6 12" id="KW-0067">ATP-binding</keyword>
<dbReference type="PROSITE" id="PS50929">
    <property type="entry name" value="ABC_TM1F"/>
    <property type="match status" value="1"/>
</dbReference>
<dbReference type="InterPro" id="IPR036640">
    <property type="entry name" value="ABC1_TM_sf"/>
</dbReference>
<dbReference type="SUPFAM" id="SSF90123">
    <property type="entry name" value="ABC transporter transmembrane region"/>
    <property type="match status" value="1"/>
</dbReference>
<dbReference type="Proteomes" id="UP000034664">
    <property type="component" value="Unassembled WGS sequence"/>
</dbReference>
<feature type="transmembrane region" description="Helical" evidence="9">
    <location>
        <begin position="151"/>
        <end position="179"/>
    </location>
</feature>
<feature type="transmembrane region" description="Helical" evidence="9">
    <location>
        <begin position="283"/>
        <end position="301"/>
    </location>
</feature>
<dbReference type="Pfam" id="PF00005">
    <property type="entry name" value="ABC_tran"/>
    <property type="match status" value="1"/>
</dbReference>
<dbReference type="InterPro" id="IPR027417">
    <property type="entry name" value="P-loop_NTPase"/>
</dbReference>
<dbReference type="SMART" id="SM00382">
    <property type="entry name" value="AAA"/>
    <property type="match status" value="1"/>
</dbReference>
<protein>
    <submittedName>
        <fullName evidence="12">ABC transporter, ATP-binding/permease protein</fullName>
    </submittedName>
</protein>
<dbReference type="EMBL" id="LBZM01000023">
    <property type="protein sequence ID" value="KKR71603.1"/>
    <property type="molecule type" value="Genomic_DNA"/>
</dbReference>
<keyword evidence="7 9" id="KW-1133">Transmembrane helix</keyword>
<dbReference type="AlphaFoldDB" id="A0A0G0T3I9"/>
<evidence type="ECO:0000313" key="12">
    <source>
        <dbReference type="EMBL" id="KKR71603.1"/>
    </source>
</evidence>
<feature type="transmembrane region" description="Helical" evidence="9">
    <location>
        <begin position="55"/>
        <end position="72"/>
    </location>
</feature>
<dbReference type="PANTHER" id="PTHR43394">
    <property type="entry name" value="ATP-DEPENDENT PERMEASE MDL1, MITOCHONDRIAL"/>
    <property type="match status" value="1"/>
</dbReference>
<dbReference type="PROSITE" id="PS50893">
    <property type="entry name" value="ABC_TRANSPORTER_2"/>
    <property type="match status" value="1"/>
</dbReference>
<keyword evidence="5" id="KW-0547">Nucleotide-binding</keyword>
<dbReference type="Gene3D" id="3.40.50.300">
    <property type="entry name" value="P-loop containing nucleotide triphosphate hydrolases"/>
    <property type="match status" value="1"/>
</dbReference>
<evidence type="ECO:0000256" key="2">
    <source>
        <dbReference type="ARBA" id="ARBA00022448"/>
    </source>
</evidence>
<dbReference type="InterPro" id="IPR003593">
    <property type="entry name" value="AAA+_ATPase"/>
</dbReference>
<dbReference type="GO" id="GO:0005886">
    <property type="term" value="C:plasma membrane"/>
    <property type="evidence" value="ECO:0007669"/>
    <property type="project" value="UniProtKB-SubCell"/>
</dbReference>
<gene>
    <name evidence="12" type="ORF">UU14_C0023G0003</name>
</gene>
<evidence type="ECO:0000256" key="3">
    <source>
        <dbReference type="ARBA" id="ARBA00022475"/>
    </source>
</evidence>
<evidence type="ECO:0000259" key="10">
    <source>
        <dbReference type="PROSITE" id="PS50893"/>
    </source>
</evidence>
<dbReference type="FunFam" id="3.40.50.300:FF:000221">
    <property type="entry name" value="Multidrug ABC transporter ATP-binding protein"/>
    <property type="match status" value="1"/>
</dbReference>
<dbReference type="GO" id="GO:0005524">
    <property type="term" value="F:ATP binding"/>
    <property type="evidence" value="ECO:0007669"/>
    <property type="project" value="UniProtKB-KW"/>
</dbReference>
<keyword evidence="4 9" id="KW-0812">Transmembrane</keyword>
<reference evidence="12 13" key="1">
    <citation type="journal article" date="2015" name="Nature">
        <title>rRNA introns, odd ribosomes, and small enigmatic genomes across a large radiation of phyla.</title>
        <authorList>
            <person name="Brown C.T."/>
            <person name="Hug L.A."/>
            <person name="Thomas B.C."/>
            <person name="Sharon I."/>
            <person name="Castelle C.J."/>
            <person name="Singh A."/>
            <person name="Wilkins M.J."/>
            <person name="Williams K.H."/>
            <person name="Banfield J.F."/>
        </authorList>
    </citation>
    <scope>NUCLEOTIDE SEQUENCE [LARGE SCALE GENOMIC DNA]</scope>
</reference>
<evidence type="ECO:0000313" key="13">
    <source>
        <dbReference type="Proteomes" id="UP000034664"/>
    </source>
</evidence>
<dbReference type="InterPro" id="IPR003439">
    <property type="entry name" value="ABC_transporter-like_ATP-bd"/>
</dbReference>
<organism evidence="12 13">
    <name type="scientific">Candidatus Roizmanbacteria bacterium GW2011_GWB1_40_7</name>
    <dbReference type="NCBI Taxonomy" id="1618482"/>
    <lineage>
        <taxon>Bacteria</taxon>
        <taxon>Candidatus Roizmaniibacteriota</taxon>
    </lineage>
</organism>
<proteinExistence type="predicted"/>
<feature type="domain" description="ABC transporter" evidence="10">
    <location>
        <begin position="350"/>
        <end position="589"/>
    </location>
</feature>
<dbReference type="Gene3D" id="1.20.1560.10">
    <property type="entry name" value="ABC transporter type 1, transmembrane domain"/>
    <property type="match status" value="1"/>
</dbReference>
<dbReference type="InterPro" id="IPR011527">
    <property type="entry name" value="ABC1_TM_dom"/>
</dbReference>
<keyword evidence="8 9" id="KW-0472">Membrane</keyword>
<dbReference type="PANTHER" id="PTHR43394:SF1">
    <property type="entry name" value="ATP-BINDING CASSETTE SUB-FAMILY B MEMBER 10, MITOCHONDRIAL"/>
    <property type="match status" value="1"/>
</dbReference>
<dbReference type="GO" id="GO:0016887">
    <property type="term" value="F:ATP hydrolysis activity"/>
    <property type="evidence" value="ECO:0007669"/>
    <property type="project" value="InterPro"/>
</dbReference>
<dbReference type="InterPro" id="IPR039421">
    <property type="entry name" value="Type_1_exporter"/>
</dbReference>
<evidence type="ECO:0000259" key="11">
    <source>
        <dbReference type="PROSITE" id="PS50929"/>
    </source>
</evidence>
<keyword evidence="3" id="KW-1003">Cell membrane</keyword>
<sequence>MKTIFEAIKFVLSRSFKAAPFLFSIFVVASIFLSFTNILNIFIFKEIVDSASNNITFLNLGLLTIIVIRLILEVISKIIGRYAEYIWFSLDIKQLFSNYSDFLSKLSSFDLANFENASTHDLIWRAFNRFQWHVRYYLDTFIKFFSKAIELSASIVIFAFASPLSAFLIVIANLIPIYIRSVLGEQNFNIYKADSETVRKYEYLQGMAVNRETLMELKQFQGFGFLKERLFALYGSFTGKQISQYKKQWIWLTLVDMLPILAIFWFLLNIVSQLQSGQISTGTFVFLFTNIFIFSSALSQLSGHLGSLTSDAHFMFDAINFFKVKQNVVFPTLKPQQESELLEKLQNPTIVIEDVSFKYPNVEKYVLKNINLTIPYGQNIALIGENGAGKTTLVKLLLRVYDPIEGRILINDVDLKEIPERLLFNLYSTLFQSFGKFYLTIRENLLLASNDKLNDEEYIKTLKLSNAWNYVKDFPKTLDQQLGPTYKDGVDLSGGQWQQLAIARALVRKTPVLILDEPTSAIDAKAETEIFDRLNKETKNKTLLFISHRFSTIKDAERIIVLDKGKIIEDGNHAELMKNDQKYAKLYTMQAERYQREMINDQ</sequence>